<accession>A0ABR1RER7</accession>
<protein>
    <recommendedName>
        <fullName evidence="1">2EXR domain-containing protein</fullName>
    </recommendedName>
</protein>
<proteinExistence type="predicted"/>
<dbReference type="PANTHER" id="PTHR35910">
    <property type="entry name" value="2EXR DOMAIN-CONTAINING PROTEIN"/>
    <property type="match status" value="1"/>
</dbReference>
<organism evidence="2 3">
    <name type="scientific">Apiospora marii</name>
    <dbReference type="NCBI Taxonomy" id="335849"/>
    <lineage>
        <taxon>Eukaryota</taxon>
        <taxon>Fungi</taxon>
        <taxon>Dikarya</taxon>
        <taxon>Ascomycota</taxon>
        <taxon>Pezizomycotina</taxon>
        <taxon>Sordariomycetes</taxon>
        <taxon>Xylariomycetidae</taxon>
        <taxon>Amphisphaeriales</taxon>
        <taxon>Apiosporaceae</taxon>
        <taxon>Apiospora</taxon>
    </lineage>
</organism>
<evidence type="ECO:0000259" key="1">
    <source>
        <dbReference type="Pfam" id="PF20150"/>
    </source>
</evidence>
<gene>
    <name evidence="2" type="ORF">PG991_010922</name>
</gene>
<comment type="caution">
    <text evidence="2">The sequence shown here is derived from an EMBL/GenBank/DDBJ whole genome shotgun (WGS) entry which is preliminary data.</text>
</comment>
<feature type="domain" description="2EXR" evidence="1">
    <location>
        <begin position="4"/>
        <end position="116"/>
    </location>
</feature>
<dbReference type="Pfam" id="PF20150">
    <property type="entry name" value="2EXR"/>
    <property type="match status" value="1"/>
</dbReference>
<evidence type="ECO:0000313" key="2">
    <source>
        <dbReference type="EMBL" id="KAK8008371.1"/>
    </source>
</evidence>
<dbReference type="EMBL" id="JAQQWI010000016">
    <property type="protein sequence ID" value="KAK8008371.1"/>
    <property type="molecule type" value="Genomic_DNA"/>
</dbReference>
<keyword evidence="3" id="KW-1185">Reference proteome</keyword>
<dbReference type="InterPro" id="IPR045518">
    <property type="entry name" value="2EXR"/>
</dbReference>
<dbReference type="PANTHER" id="PTHR35910:SF1">
    <property type="entry name" value="2EXR DOMAIN-CONTAINING PROTEIN"/>
    <property type="match status" value="1"/>
</dbReference>
<evidence type="ECO:0000313" key="3">
    <source>
        <dbReference type="Proteomes" id="UP001396898"/>
    </source>
</evidence>
<reference evidence="2 3" key="1">
    <citation type="submission" date="2023-01" db="EMBL/GenBank/DDBJ databases">
        <title>Analysis of 21 Apiospora genomes using comparative genomics revels a genus with tremendous synthesis potential of carbohydrate active enzymes and secondary metabolites.</title>
        <authorList>
            <person name="Sorensen T."/>
        </authorList>
    </citation>
    <scope>NUCLEOTIDE SEQUENCE [LARGE SCALE GENOMIC DNA]</scope>
    <source>
        <strain evidence="2 3">CBS 20057</strain>
    </source>
</reference>
<name>A0ABR1RER7_9PEZI</name>
<sequence>MATFHPFPRLPPEIRNLIWRSTVEPRIVEVTLTVVKELPDSDDVVMRLASSTLVPAVLHTCQEARDLKKLYQQELSQVFPVLRTADGDFVQQHPPLLPPLHEQPPYFWLNLDIDILSVGLMPLGLFLNIAPLVKRLRFASEGGADSFFETEQDDLAAFVAVEEIQVVPLGPLPG</sequence>
<dbReference type="Proteomes" id="UP001396898">
    <property type="component" value="Unassembled WGS sequence"/>
</dbReference>